<accession>U2F2B7</accession>
<protein>
    <submittedName>
        <fullName evidence="2">Uncharacterized protein</fullName>
    </submittedName>
</protein>
<dbReference type="AlphaFoldDB" id="U2F2B7"/>
<dbReference type="EMBL" id="AFNT02000072">
    <property type="protein sequence ID" value="ERJ04540.1"/>
    <property type="molecule type" value="Genomic_DNA"/>
</dbReference>
<organism evidence="2 3">
    <name type="scientific">Halorhabdus tiamatea SARL4B</name>
    <dbReference type="NCBI Taxonomy" id="1033806"/>
    <lineage>
        <taxon>Archaea</taxon>
        <taxon>Methanobacteriati</taxon>
        <taxon>Methanobacteriota</taxon>
        <taxon>Stenosarchaea group</taxon>
        <taxon>Halobacteria</taxon>
        <taxon>Halobacteriales</taxon>
        <taxon>Haloarculaceae</taxon>
        <taxon>Halorhabdus</taxon>
    </lineage>
</organism>
<evidence type="ECO:0000256" key="1">
    <source>
        <dbReference type="SAM" id="MobiDB-lite"/>
    </source>
</evidence>
<name>U2F2B7_9EURY</name>
<evidence type="ECO:0000313" key="2">
    <source>
        <dbReference type="EMBL" id="ERJ04540.1"/>
    </source>
</evidence>
<feature type="region of interest" description="Disordered" evidence="1">
    <location>
        <begin position="1"/>
        <end position="25"/>
    </location>
</feature>
<gene>
    <name evidence="2" type="ORF">HLRTI_003493</name>
</gene>
<reference evidence="2 3" key="2">
    <citation type="journal article" date="2013" name="PLoS ONE">
        <title>INDIGO - INtegrated Data Warehouse of MIcrobial GenOmes with Examples from the Red Sea Extremophiles.</title>
        <authorList>
            <person name="Alam I."/>
            <person name="Antunes A."/>
            <person name="Kamau A.A."/>
            <person name="Ba Alawi W."/>
            <person name="Kalkatawi M."/>
            <person name="Stingl U."/>
            <person name="Bajic V.B."/>
        </authorList>
    </citation>
    <scope>NUCLEOTIDE SEQUENCE [LARGE SCALE GENOMIC DNA]</scope>
    <source>
        <strain evidence="2 3">SARL4B</strain>
    </source>
</reference>
<evidence type="ECO:0000313" key="3">
    <source>
        <dbReference type="Proteomes" id="UP000003861"/>
    </source>
</evidence>
<reference evidence="2 3" key="1">
    <citation type="journal article" date="2011" name="J. Bacteriol.">
        <title>Genome sequence of Halorhabdus tiamatea, the first archaeon isolated from a deep-sea anoxic brine lake.</title>
        <authorList>
            <person name="Antunes A."/>
            <person name="Alam I."/>
            <person name="Bajic V.B."/>
            <person name="Stingl U."/>
        </authorList>
    </citation>
    <scope>NUCLEOTIDE SEQUENCE [LARGE SCALE GENOMIC DNA]</scope>
    <source>
        <strain evidence="2 3">SARL4B</strain>
    </source>
</reference>
<feature type="non-terminal residue" evidence="2">
    <location>
        <position position="25"/>
    </location>
</feature>
<sequence length="25" mass="2978">MDLDEIQSVQSRERQTDSLQQLRDS</sequence>
<proteinExistence type="predicted"/>
<comment type="caution">
    <text evidence="2">The sequence shown here is derived from an EMBL/GenBank/DDBJ whole genome shotgun (WGS) entry which is preliminary data.</text>
</comment>
<dbReference type="Proteomes" id="UP000003861">
    <property type="component" value="Unassembled WGS sequence"/>
</dbReference>